<proteinExistence type="predicted"/>
<comment type="caution">
    <text evidence="3">The sequence shown here is derived from an EMBL/GenBank/DDBJ whole genome shotgun (WGS) entry which is preliminary data.</text>
</comment>
<dbReference type="PROSITE" id="PS00517">
    <property type="entry name" value="RNASE_3_1"/>
    <property type="match status" value="1"/>
</dbReference>
<dbReference type="STRING" id="1754190.A0A1Y2F5P5"/>
<reference evidence="3 4" key="1">
    <citation type="submission" date="2016-08" db="EMBL/GenBank/DDBJ databases">
        <title>A Parts List for Fungal Cellulosomes Revealed by Comparative Genomics.</title>
        <authorList>
            <consortium name="DOE Joint Genome Institute"/>
            <person name="Haitjema C.H."/>
            <person name="Gilmore S.P."/>
            <person name="Henske J.K."/>
            <person name="Solomon K.V."/>
            <person name="De Groot R."/>
            <person name="Kuo A."/>
            <person name="Mondo S.J."/>
            <person name="Salamov A.A."/>
            <person name="Labutti K."/>
            <person name="Zhao Z."/>
            <person name="Chiniquy J."/>
            <person name="Barry K."/>
            <person name="Brewer H.M."/>
            <person name="Purvine S.O."/>
            <person name="Wright A.T."/>
            <person name="Boxma B."/>
            <person name="Van Alen T."/>
            <person name="Hackstein J.H."/>
            <person name="Baker S.E."/>
            <person name="Grigoriev I.V."/>
            <person name="O'Malley M.A."/>
        </authorList>
    </citation>
    <scope>NUCLEOTIDE SEQUENCE [LARGE SCALE GENOMIC DNA]</scope>
    <source>
        <strain evidence="3 4">G1</strain>
    </source>
</reference>
<dbReference type="CDD" id="cd00593">
    <property type="entry name" value="RIBOc"/>
    <property type="match status" value="2"/>
</dbReference>
<dbReference type="OrthoDB" id="416741at2759"/>
<feature type="domain" description="RNase III" evidence="2">
    <location>
        <begin position="789"/>
        <end position="924"/>
    </location>
</feature>
<evidence type="ECO:0000313" key="3">
    <source>
        <dbReference type="EMBL" id="ORY79191.1"/>
    </source>
</evidence>
<gene>
    <name evidence="3" type="ORF">LY90DRAFT_664812</name>
</gene>
<protein>
    <submittedName>
        <fullName evidence="3">Ribonuclease III</fullName>
    </submittedName>
</protein>
<dbReference type="InterPro" id="IPR000999">
    <property type="entry name" value="RNase_III_dom"/>
</dbReference>
<dbReference type="GO" id="GO:0006396">
    <property type="term" value="P:RNA processing"/>
    <property type="evidence" value="ECO:0007669"/>
    <property type="project" value="InterPro"/>
</dbReference>
<dbReference type="PANTHER" id="PTHR14950:SF37">
    <property type="entry name" value="ENDORIBONUCLEASE DICER"/>
    <property type="match status" value="1"/>
</dbReference>
<evidence type="ECO:0000313" key="4">
    <source>
        <dbReference type="Proteomes" id="UP000193920"/>
    </source>
</evidence>
<organism evidence="3 4">
    <name type="scientific">Neocallimastix californiae</name>
    <dbReference type="NCBI Taxonomy" id="1754190"/>
    <lineage>
        <taxon>Eukaryota</taxon>
        <taxon>Fungi</taxon>
        <taxon>Fungi incertae sedis</taxon>
        <taxon>Chytridiomycota</taxon>
        <taxon>Chytridiomycota incertae sedis</taxon>
        <taxon>Neocallimastigomycetes</taxon>
        <taxon>Neocallimastigales</taxon>
        <taxon>Neocallimastigaceae</taxon>
        <taxon>Neocallimastix</taxon>
    </lineage>
</organism>
<dbReference type="PANTHER" id="PTHR14950">
    <property type="entry name" value="DICER-RELATED"/>
    <property type="match status" value="1"/>
</dbReference>
<sequence length="1066" mass="125911">MLTSDYNNSYNMDFTFSNNYWTKTNFGLALSYDFIEEYFLKNINFKISIKKYNDIETYKHDRQTIMNNILRDFINKEVYSSLIKNNNQPKYAAILSFENEDLTIIGPLSNSSEQAEIEAKITLYKVLYHFNCKILPFVEGNKYLMEQFNKNSNTENENDINKNIDSLEYPEVFSKKGWEDIKSEYNCFENIFHPKNQLFVTIIDFLDDPLMNYIDPITGEKKRMFIGFLTKKPIPSELKEICCYSGTSKIKFSISSWDKFHNNHTREEINELKNKLNKEFGYKKIVTKKSNIKIDTIKNNYIINNSECQSYFPVCFNPNEIEDIRRFQYKLWGLLCINLEFKMNGDTGDLYYVLPFCKSLENDNSKINIDWDFINYSLSEVSNPSLLTIADWMATVDYLIRNNQKEVVNPTKPFEENYFNVRDTFTKLKGDPSFTEYYHTSKLNKENVDYISSTLFHNYFRTVYNNRIYCYSKVSDYIIMSDSFDCSRTEEEENITTYKKYIEDNYNLANYKYKYLNFPLMSGKVFSLLKNFGYRSEKEIELIRIQKEEKIKNHVSSGYRSWFIPELCQIFYFPIYWQKFIQHIPILTYKLKAYCTMGEFRYEIGLKNISIENLLYASTSRSSDLIIGDRHEQFELLGDTILKYFTTMDLLNCYRDENESFLTNKRMDLVSNGKLIKLINKLKWDRYFIKKRFSISYFHPPNMKIIEGMKVKDSIIDNRDAKPKADFFESLIGACYIDGNDISHSHSLQLCKLFLYSTGLLSSLQYSWRPTINKKLLSSLPSFNYDKAVKHICKMFNHTYSKNSVLYTVLYNISINESNGQKEYQRLEYLGDAVIDLITVNYFFNKFKKANPKELTQYKHISVQNQVFADLIINLGIINDIPKMESSVKCQDYIKRRKVEKVLAPKFIADLFEVLVGAIHIDNDYQFNKTNDELFNLLSKHIFKFSSLDQAIDNLEVVNDCIEAFSLIGKKYSHLDGFLSNPKIFFKLIKIDNNSTSCCLNVLFKECEAVPLNEFIKISNNKKLAKRMTAQAVLNCYYKLGKEKFESKLIERITHPKMTYTLKYWK</sequence>
<dbReference type="Pfam" id="PF00636">
    <property type="entry name" value="Ribonuclease_3"/>
    <property type="match status" value="2"/>
</dbReference>
<name>A0A1Y2F5P5_9FUNG</name>
<dbReference type="SUPFAM" id="SSF69065">
    <property type="entry name" value="RNase III domain-like"/>
    <property type="match status" value="2"/>
</dbReference>
<dbReference type="Gene3D" id="1.10.1520.10">
    <property type="entry name" value="Ribonuclease III domain"/>
    <property type="match status" value="2"/>
</dbReference>
<keyword evidence="4" id="KW-1185">Reference proteome</keyword>
<dbReference type="Proteomes" id="UP000193920">
    <property type="component" value="Unassembled WGS sequence"/>
</dbReference>
<evidence type="ECO:0000256" key="1">
    <source>
        <dbReference type="ARBA" id="ARBA00022801"/>
    </source>
</evidence>
<dbReference type="InterPro" id="IPR036389">
    <property type="entry name" value="RNase_III_sf"/>
</dbReference>
<dbReference type="SMART" id="SM00535">
    <property type="entry name" value="RIBOc"/>
    <property type="match status" value="2"/>
</dbReference>
<feature type="domain" description="RNase III" evidence="2">
    <location>
        <begin position="597"/>
        <end position="740"/>
    </location>
</feature>
<dbReference type="GO" id="GO:0004525">
    <property type="term" value="F:ribonuclease III activity"/>
    <property type="evidence" value="ECO:0007669"/>
    <property type="project" value="InterPro"/>
</dbReference>
<dbReference type="PROSITE" id="PS50142">
    <property type="entry name" value="RNASE_3_2"/>
    <property type="match status" value="2"/>
</dbReference>
<dbReference type="AlphaFoldDB" id="A0A1Y2F5P5"/>
<accession>A0A1Y2F5P5</accession>
<dbReference type="EMBL" id="MCOG01000015">
    <property type="protein sequence ID" value="ORY79191.1"/>
    <property type="molecule type" value="Genomic_DNA"/>
</dbReference>
<keyword evidence="1" id="KW-0378">Hydrolase</keyword>
<evidence type="ECO:0000259" key="2">
    <source>
        <dbReference type="PROSITE" id="PS50142"/>
    </source>
</evidence>